<name>A0AAV9MGU5_9SOLN</name>
<dbReference type="AlphaFoldDB" id="A0AAV9MGU5"/>
<evidence type="ECO:0000313" key="1">
    <source>
        <dbReference type="EMBL" id="KAK4737041.1"/>
    </source>
</evidence>
<protein>
    <submittedName>
        <fullName evidence="1">Uncharacterized protein</fullName>
    </submittedName>
</protein>
<gene>
    <name evidence="1" type="ORF">R3W88_000738</name>
</gene>
<proteinExistence type="predicted"/>
<comment type="caution">
    <text evidence="1">The sequence shown here is derived from an EMBL/GenBank/DDBJ whole genome shotgun (WGS) entry which is preliminary data.</text>
</comment>
<dbReference type="EMBL" id="JAWPEI010000001">
    <property type="protein sequence ID" value="KAK4737041.1"/>
    <property type="molecule type" value="Genomic_DNA"/>
</dbReference>
<reference evidence="1 2" key="1">
    <citation type="submission" date="2023-10" db="EMBL/GenBank/DDBJ databases">
        <title>Genome-Wide Identification Analysis in wild type Solanum Pinnatisectum Reveals Some Genes Defensing Phytophthora Infestans.</title>
        <authorList>
            <person name="Sun C."/>
        </authorList>
    </citation>
    <scope>NUCLEOTIDE SEQUENCE [LARGE SCALE GENOMIC DNA]</scope>
    <source>
        <strain evidence="1">LQN</strain>
        <tissue evidence="1">Leaf</tissue>
    </source>
</reference>
<sequence length="166" mass="18384">MVETIKSNGDRVVDTCVRDDTLNTTVKLNCTLATVSDSVVPMINLESKLHVAGVVSRKDPSLATIEDPGHANIVEQRSTKLQRLDCTNPTRKEQTINCNDKVSRNFVCSNTFDALMINYDQELRALSTPILQVSILETTRIIKEPQTAMLNKANPMVKPPMATINT</sequence>
<dbReference type="Proteomes" id="UP001311915">
    <property type="component" value="Unassembled WGS sequence"/>
</dbReference>
<organism evidence="1 2">
    <name type="scientific">Solanum pinnatisectum</name>
    <name type="common">tansyleaf nightshade</name>
    <dbReference type="NCBI Taxonomy" id="50273"/>
    <lineage>
        <taxon>Eukaryota</taxon>
        <taxon>Viridiplantae</taxon>
        <taxon>Streptophyta</taxon>
        <taxon>Embryophyta</taxon>
        <taxon>Tracheophyta</taxon>
        <taxon>Spermatophyta</taxon>
        <taxon>Magnoliopsida</taxon>
        <taxon>eudicotyledons</taxon>
        <taxon>Gunneridae</taxon>
        <taxon>Pentapetalae</taxon>
        <taxon>asterids</taxon>
        <taxon>lamiids</taxon>
        <taxon>Solanales</taxon>
        <taxon>Solanaceae</taxon>
        <taxon>Solanoideae</taxon>
        <taxon>Solaneae</taxon>
        <taxon>Solanum</taxon>
    </lineage>
</organism>
<evidence type="ECO:0000313" key="2">
    <source>
        <dbReference type="Proteomes" id="UP001311915"/>
    </source>
</evidence>
<keyword evidence="2" id="KW-1185">Reference proteome</keyword>
<accession>A0AAV9MGU5</accession>